<evidence type="ECO:0000256" key="1">
    <source>
        <dbReference type="SAM" id="SignalP"/>
    </source>
</evidence>
<dbReference type="OrthoDB" id="2282309at2759"/>
<keyword evidence="1" id="KW-0732">Signal</keyword>
<proteinExistence type="predicted"/>
<dbReference type="AlphaFoldDB" id="A0A1X0RBX8"/>
<feature type="chain" id="PRO_5012597406" evidence="1">
    <location>
        <begin position="18"/>
        <end position="119"/>
    </location>
</feature>
<protein>
    <submittedName>
        <fullName evidence="2">Uncharacterized protein</fullName>
    </submittedName>
</protein>
<accession>A0A1X0RBX8</accession>
<name>A0A1X0RBX8_RHIZD</name>
<reference evidence="2" key="1">
    <citation type="journal article" date="2016" name="Proc. Natl. Acad. Sci. U.S.A.">
        <title>Lipid metabolic changes in an early divergent fungus govern the establishment of a mutualistic symbiosis with endobacteria.</title>
        <authorList>
            <person name="Lastovetsky O.A."/>
            <person name="Gaspar M.L."/>
            <person name="Mondo S.J."/>
            <person name="LaButti K.M."/>
            <person name="Sandor L."/>
            <person name="Grigoriev I.V."/>
            <person name="Henry S.A."/>
            <person name="Pawlowska T.E."/>
        </authorList>
    </citation>
    <scope>NUCLEOTIDE SEQUENCE [LARGE SCALE GENOMIC DNA]</scope>
    <source>
        <strain evidence="2">ATCC 52814</strain>
    </source>
</reference>
<evidence type="ECO:0000313" key="2">
    <source>
        <dbReference type="EMBL" id="ORE09421.1"/>
    </source>
</evidence>
<feature type="signal peptide" evidence="1">
    <location>
        <begin position="1"/>
        <end position="17"/>
    </location>
</feature>
<organism evidence="2">
    <name type="scientific">Rhizopus microsporus var. microsporus</name>
    <dbReference type="NCBI Taxonomy" id="86635"/>
    <lineage>
        <taxon>Eukaryota</taxon>
        <taxon>Fungi</taxon>
        <taxon>Fungi incertae sedis</taxon>
        <taxon>Mucoromycota</taxon>
        <taxon>Mucoromycotina</taxon>
        <taxon>Mucoromycetes</taxon>
        <taxon>Mucorales</taxon>
        <taxon>Mucorineae</taxon>
        <taxon>Rhizopodaceae</taxon>
        <taxon>Rhizopus</taxon>
    </lineage>
</organism>
<gene>
    <name evidence="2" type="ORF">BCV72DRAFT_239673</name>
</gene>
<dbReference type="EMBL" id="KV921876">
    <property type="protein sequence ID" value="ORE09421.1"/>
    <property type="molecule type" value="Genomic_DNA"/>
</dbReference>
<sequence length="119" mass="13682">MSIIILFEALMISLLRLSDNSKEAILQKLRKGYGRRNIRAVIQRHFNEKIRDLFPEAASLSSSLTYVVHRDQFVHSEGVYNTYKKVLKGYNISRCNIREVFGVIVIAPSPVVKDMFPVL</sequence>
<dbReference type="VEuPathDB" id="FungiDB:BCV72DRAFT_239673"/>
<dbReference type="Proteomes" id="UP000242414">
    <property type="component" value="Unassembled WGS sequence"/>
</dbReference>